<dbReference type="OrthoDB" id="1049195at2759"/>
<feature type="compositionally biased region" description="Polar residues" evidence="3">
    <location>
        <begin position="61"/>
        <end position="71"/>
    </location>
</feature>
<accession>A0A1X2I2P7</accession>
<dbReference type="GO" id="GO:1990904">
    <property type="term" value="C:ribonucleoprotein complex"/>
    <property type="evidence" value="ECO:0007669"/>
    <property type="project" value="TreeGrafter"/>
</dbReference>
<dbReference type="PANTHER" id="PTHR23003:SF3">
    <property type="entry name" value="FI21236P1-RELATED"/>
    <property type="match status" value="1"/>
</dbReference>
<feature type="compositionally biased region" description="Basic and acidic residues" evidence="3">
    <location>
        <begin position="386"/>
        <end position="400"/>
    </location>
</feature>
<feature type="region of interest" description="Disordered" evidence="3">
    <location>
        <begin position="469"/>
        <end position="507"/>
    </location>
</feature>
<dbReference type="PROSITE" id="PS50102">
    <property type="entry name" value="RRM"/>
    <property type="match status" value="3"/>
</dbReference>
<dbReference type="AlphaFoldDB" id="A0A1X2I2P7"/>
<feature type="region of interest" description="Disordered" evidence="3">
    <location>
        <begin position="1"/>
        <end position="158"/>
    </location>
</feature>
<reference evidence="5 6" key="1">
    <citation type="submission" date="2016-07" db="EMBL/GenBank/DDBJ databases">
        <title>Pervasive Adenine N6-methylation of Active Genes in Fungi.</title>
        <authorList>
            <consortium name="DOE Joint Genome Institute"/>
            <person name="Mondo S.J."/>
            <person name="Dannebaum R.O."/>
            <person name="Kuo R.C."/>
            <person name="Labutti K."/>
            <person name="Haridas S."/>
            <person name="Kuo A."/>
            <person name="Salamov A."/>
            <person name="Ahrendt S.R."/>
            <person name="Lipzen A."/>
            <person name="Sullivan W."/>
            <person name="Andreopoulos W.B."/>
            <person name="Clum A."/>
            <person name="Lindquist E."/>
            <person name="Daum C."/>
            <person name="Ramamoorthy G.K."/>
            <person name="Gryganskyi A."/>
            <person name="Culley D."/>
            <person name="Magnuson J.K."/>
            <person name="James T.Y."/>
            <person name="O'Malley M.A."/>
            <person name="Stajich J.E."/>
            <person name="Spatafora J.W."/>
            <person name="Visel A."/>
            <person name="Grigoriev I.V."/>
        </authorList>
    </citation>
    <scope>NUCLEOTIDE SEQUENCE [LARGE SCALE GENOMIC DNA]</scope>
    <source>
        <strain evidence="5 6">NRRL 1336</strain>
    </source>
</reference>
<dbReference type="GO" id="GO:0005737">
    <property type="term" value="C:cytoplasm"/>
    <property type="evidence" value="ECO:0007669"/>
    <property type="project" value="TreeGrafter"/>
</dbReference>
<dbReference type="GO" id="GO:0003729">
    <property type="term" value="F:mRNA binding"/>
    <property type="evidence" value="ECO:0007669"/>
    <property type="project" value="TreeGrafter"/>
</dbReference>
<feature type="compositionally biased region" description="Polar residues" evidence="3">
    <location>
        <begin position="486"/>
        <end position="500"/>
    </location>
</feature>
<feature type="compositionally biased region" description="Low complexity" evidence="3">
    <location>
        <begin position="123"/>
        <end position="132"/>
    </location>
</feature>
<organism evidence="5 6">
    <name type="scientific">Absidia repens</name>
    <dbReference type="NCBI Taxonomy" id="90262"/>
    <lineage>
        <taxon>Eukaryota</taxon>
        <taxon>Fungi</taxon>
        <taxon>Fungi incertae sedis</taxon>
        <taxon>Mucoromycota</taxon>
        <taxon>Mucoromycotina</taxon>
        <taxon>Mucoromycetes</taxon>
        <taxon>Mucorales</taxon>
        <taxon>Cunninghamellaceae</taxon>
        <taxon>Absidia</taxon>
    </lineage>
</organism>
<dbReference type="InterPro" id="IPR012677">
    <property type="entry name" value="Nucleotide-bd_a/b_plait_sf"/>
</dbReference>
<evidence type="ECO:0000313" key="5">
    <source>
        <dbReference type="EMBL" id="ORZ07143.1"/>
    </source>
</evidence>
<dbReference type="STRING" id="90262.A0A1X2I2P7"/>
<feature type="compositionally biased region" description="Basic and acidic residues" evidence="3">
    <location>
        <begin position="72"/>
        <end position="85"/>
    </location>
</feature>
<dbReference type="InterPro" id="IPR035979">
    <property type="entry name" value="RBD_domain_sf"/>
</dbReference>
<dbReference type="SUPFAM" id="SSF54928">
    <property type="entry name" value="RNA-binding domain, RBD"/>
    <property type="match status" value="2"/>
</dbReference>
<feature type="compositionally biased region" description="Basic residues" evidence="3">
    <location>
        <begin position="401"/>
        <end position="413"/>
    </location>
</feature>
<evidence type="ECO:0000313" key="6">
    <source>
        <dbReference type="Proteomes" id="UP000193560"/>
    </source>
</evidence>
<evidence type="ECO:0000256" key="3">
    <source>
        <dbReference type="SAM" id="MobiDB-lite"/>
    </source>
</evidence>
<protein>
    <recommendedName>
        <fullName evidence="4">RRM domain-containing protein</fullName>
    </recommendedName>
</protein>
<dbReference type="InterPro" id="IPR050374">
    <property type="entry name" value="RRT5_SRSF_SR"/>
</dbReference>
<proteinExistence type="predicted"/>
<sequence length="661" mass="73031">MTGNLLSTMPNDAENKKDNKTTTEQPAATSRRADSFKRFLRTTTILEDNTAPHAQHVHELSNGSDLTSRSAPKSEHEVSKEDHHANIPLIRSSSSPSSSPPPSHHETDSRRDLASLTSHQHDTTTANTDTQADPSRGQQQAATHNGDPSSFIPPEQQPLASMNRNQLKRRFTDTESTTTIHLGNIPYSETESELKAFLEQEIGPVNRIEIQSDRSSLGIALVKFEKPADATQAVERLNEKSYKTRTLTAKMNKTYFDDPEYHHLYVRNLPGKITWRKLKELFRPAGGVISANIKFAGGTQNEASEFPLEVYRGWVTFSSKDNADNALAMFQDFDFKGHKIRITRNGPIPPLFVTYPEILRARKKREADEIELKEQRRAKARKEKKAKTNETKKAKKAEKAKARKDKKLRKKRGERIPTRAERLEAELEARLAAAATASAAALEQPPPPPATATAPEHIIASSSLPFTSIPASTAATHNHPPITAPQHANTSQITGKSNGTGEAPRDQEATWQQLLLPSEIAAAVTSTLAMIPPEQQQQLQQLDSISATQAMTALSAIAASGMSFIAHLISGPGAHLPPRGPHQIYVTNLPLATTSQDLVDLFVHVGPVLRTEILWYQGQPRGEGLVRFEHPELPKQAIERFNGYLYGGQELTIYLDNGTED</sequence>
<dbReference type="CDD" id="cd00590">
    <property type="entry name" value="RRM_SF"/>
    <property type="match status" value="2"/>
</dbReference>
<dbReference type="PANTHER" id="PTHR23003">
    <property type="entry name" value="RNA RECOGNITION MOTIF RRM DOMAIN CONTAINING PROTEIN"/>
    <property type="match status" value="1"/>
</dbReference>
<dbReference type="InterPro" id="IPR000504">
    <property type="entry name" value="RRM_dom"/>
</dbReference>
<feature type="domain" description="RRM" evidence="4">
    <location>
        <begin position="178"/>
        <end position="254"/>
    </location>
</feature>
<dbReference type="EMBL" id="MCGE01000036">
    <property type="protein sequence ID" value="ORZ07143.1"/>
    <property type="molecule type" value="Genomic_DNA"/>
</dbReference>
<dbReference type="SMART" id="SM00360">
    <property type="entry name" value="RRM"/>
    <property type="match status" value="3"/>
</dbReference>
<feature type="domain" description="RRM" evidence="4">
    <location>
        <begin position="582"/>
        <end position="658"/>
    </location>
</feature>
<evidence type="ECO:0000259" key="4">
    <source>
        <dbReference type="PROSITE" id="PS50102"/>
    </source>
</evidence>
<dbReference type="Proteomes" id="UP000193560">
    <property type="component" value="Unassembled WGS sequence"/>
</dbReference>
<keyword evidence="6" id="KW-1185">Reference proteome</keyword>
<dbReference type="Pfam" id="PF00076">
    <property type="entry name" value="RRM_1"/>
    <property type="match status" value="3"/>
</dbReference>
<gene>
    <name evidence="5" type="ORF">BCR42DRAFT_456132</name>
</gene>
<name>A0A1X2I2P7_9FUNG</name>
<feature type="compositionally biased region" description="Polar residues" evidence="3">
    <location>
        <begin position="136"/>
        <end position="148"/>
    </location>
</feature>
<feature type="compositionally biased region" description="Basic and acidic residues" evidence="3">
    <location>
        <begin position="103"/>
        <end position="113"/>
    </location>
</feature>
<keyword evidence="1 2" id="KW-0694">RNA-binding</keyword>
<feature type="compositionally biased region" description="Polar residues" evidence="3">
    <location>
        <begin position="1"/>
        <end position="10"/>
    </location>
</feature>
<evidence type="ECO:0000256" key="1">
    <source>
        <dbReference type="ARBA" id="ARBA00022884"/>
    </source>
</evidence>
<evidence type="ECO:0000256" key="2">
    <source>
        <dbReference type="PROSITE-ProRule" id="PRU00176"/>
    </source>
</evidence>
<feature type="domain" description="RRM" evidence="4">
    <location>
        <begin position="262"/>
        <end position="347"/>
    </location>
</feature>
<dbReference type="Gene3D" id="3.30.70.330">
    <property type="match status" value="3"/>
</dbReference>
<feature type="region of interest" description="Disordered" evidence="3">
    <location>
        <begin position="374"/>
        <end position="421"/>
    </location>
</feature>
<comment type="caution">
    <text evidence="5">The sequence shown here is derived from an EMBL/GenBank/DDBJ whole genome shotgun (WGS) entry which is preliminary data.</text>
</comment>
<dbReference type="GO" id="GO:0005634">
    <property type="term" value="C:nucleus"/>
    <property type="evidence" value="ECO:0007669"/>
    <property type="project" value="TreeGrafter"/>
</dbReference>